<keyword evidence="2" id="KW-1185">Reference proteome</keyword>
<gene>
    <name evidence="1" type="ORF">EEDITHA_LOCUS850</name>
</gene>
<evidence type="ECO:0008006" key="3">
    <source>
        <dbReference type="Google" id="ProtNLM"/>
    </source>
</evidence>
<dbReference type="EMBL" id="CAKOGL010000002">
    <property type="protein sequence ID" value="CAH2084264.1"/>
    <property type="molecule type" value="Genomic_DNA"/>
</dbReference>
<accession>A0AAU9TFS8</accession>
<comment type="caution">
    <text evidence="1">The sequence shown here is derived from an EMBL/GenBank/DDBJ whole genome shotgun (WGS) entry which is preliminary data.</text>
</comment>
<reference evidence="1" key="1">
    <citation type="submission" date="2022-03" db="EMBL/GenBank/DDBJ databases">
        <authorList>
            <person name="Tunstrom K."/>
        </authorList>
    </citation>
    <scope>NUCLEOTIDE SEQUENCE</scope>
</reference>
<dbReference type="AlphaFoldDB" id="A0AAU9TFS8"/>
<sequence>MATSSNGAVFFLGSRAHYEVLEQPNNYDAENGNTSTEAIYQNQSVDEIWPNNKRRDLDANYNPEAINWNYCDNTAVENTKPVNCVKRRVKRHSSETLLCDEKPTILNVEQEEQSKSKTSCRVSLLNFLTSLARRKRNLQSDQVHYLQHFESALTNCTYRESCRCLDCQSFEH</sequence>
<evidence type="ECO:0000313" key="2">
    <source>
        <dbReference type="Proteomes" id="UP001153954"/>
    </source>
</evidence>
<dbReference type="Proteomes" id="UP001153954">
    <property type="component" value="Unassembled WGS sequence"/>
</dbReference>
<organism evidence="1 2">
    <name type="scientific">Euphydryas editha</name>
    <name type="common">Edith's checkerspot</name>
    <dbReference type="NCBI Taxonomy" id="104508"/>
    <lineage>
        <taxon>Eukaryota</taxon>
        <taxon>Metazoa</taxon>
        <taxon>Ecdysozoa</taxon>
        <taxon>Arthropoda</taxon>
        <taxon>Hexapoda</taxon>
        <taxon>Insecta</taxon>
        <taxon>Pterygota</taxon>
        <taxon>Neoptera</taxon>
        <taxon>Endopterygota</taxon>
        <taxon>Lepidoptera</taxon>
        <taxon>Glossata</taxon>
        <taxon>Ditrysia</taxon>
        <taxon>Papilionoidea</taxon>
        <taxon>Nymphalidae</taxon>
        <taxon>Nymphalinae</taxon>
        <taxon>Euphydryas</taxon>
    </lineage>
</organism>
<name>A0AAU9TFS8_EUPED</name>
<proteinExistence type="predicted"/>
<evidence type="ECO:0000313" key="1">
    <source>
        <dbReference type="EMBL" id="CAH2084264.1"/>
    </source>
</evidence>
<protein>
    <recommendedName>
        <fullName evidence="3">DUF4802 domain-containing protein</fullName>
    </recommendedName>
</protein>